<evidence type="ECO:0000313" key="2">
    <source>
        <dbReference type="Proteomes" id="UP001183619"/>
    </source>
</evidence>
<gene>
    <name evidence="1" type="ORF">J2S37_002572</name>
</gene>
<evidence type="ECO:0000313" key="1">
    <source>
        <dbReference type="EMBL" id="MDR7356034.1"/>
    </source>
</evidence>
<comment type="caution">
    <text evidence="1">The sequence shown here is derived from an EMBL/GenBank/DDBJ whole genome shotgun (WGS) entry which is preliminary data.</text>
</comment>
<dbReference type="RefSeq" id="WP_277103509.1">
    <property type="nucleotide sequence ID" value="NZ_BAAAJS010000069.1"/>
</dbReference>
<dbReference type="Proteomes" id="UP001183619">
    <property type="component" value="Unassembled WGS sequence"/>
</dbReference>
<reference evidence="1 2" key="1">
    <citation type="submission" date="2023-07" db="EMBL/GenBank/DDBJ databases">
        <title>Sequencing the genomes of 1000 actinobacteria strains.</title>
        <authorList>
            <person name="Klenk H.-P."/>
        </authorList>
    </citation>
    <scope>NUCLEOTIDE SEQUENCE [LARGE SCALE GENOMIC DNA]</scope>
    <source>
        <strain evidence="1 2">DSM 44508</strain>
    </source>
</reference>
<proteinExistence type="predicted"/>
<sequence length="1096" mass="121119">MNSPAALTHACEIFTELGWNEARLSDVMSLPLGTAEQQQRARAGLKKGAWSKHIYDENDRYLRTDSLIDVDPALLSCFAIRVGVDAQRTAQLATHEWGLAHAKCIASRGQKFVEDFIRRTCRPDFRTFEHAFSTHAVTALWLSTLPDFIIPAHADYIRDWACGCADRISDFPCQTFGKKQLPKEDDYRARFLEHLQLGAQLSVPATGPFGALIPAGVQRGWISRDQAFGICLVALECAQRPGDRKKWVEILSTTLAITDEELCSHVEVFAGVLSTGEAPVVETIGVPLIRLVPADKLGDIAVVCLFTKTNKALVAVLAALHARIQNLSHTHTVEIAMLIGSRVEQLAQQRNAQVKKAASSLLENLHFSPDIASHSDDSTNLNEPTVVPWRPIPPLWSIERFSLPECTAHELALRVAAINTFGIHTGDLRDEEFLSIAHELRRSAPDSYSREISRLQNFPVGNLADTESVEWKEPSWAVSLPMMRTLCVLSHALSIPTVLSLPTWVDYSISTEDFCSRLEEYDKAGLAVYSPDLLLAVFRLDDIAPALKHTKNSTVPIVGVDGQPVAHTVGEIISFIASQDSLHAQESQVTLTPSGDEKCSCEILCDSLRTIANLFPPKTYLSCSYDLFPHSDKDVFNLVRWFEDSFAFLGPIALQAACSRAPLAPEVSVNLLGAQRTKDPKILSQCRQALHTAFDRGLMQPDHLKGTDLDYDYFPQNIAAFAHAMRECAEEGFLSIIWPVLDGIVLASAQKQRLFAGTAEIAALMDDLAPSVVHAVKTGEASDKNLQVPGLRLLAQRKGKSQAVITAKEAVEKLPAQEATAGAGVEEQKLQAPENFEHLWPEQAGCTPHVDDGVTVTNFALVASHTNKKRAEITLSVPGFSDPIVVRKHGWFYDIEEEAQVGCLKGEEDGYLYKEGNTFYFSPWRNRNKQTDSPLRGVQPDEFPNFLSLVVIASLSDEYSMHVARKSVRTMIRKNRFCGSASVHNFMEQLVQNADFAPHRCVNMMAEVPETFPWLWPAVTVPLSYAASCATPPTWTSRVLDFAIEHAGILAEATRRGYIPATEWDSLHALAAIKKKCAAKTKAQRLAELFDSYESS</sequence>
<keyword evidence="2" id="KW-1185">Reference proteome</keyword>
<protein>
    <submittedName>
        <fullName evidence="1">Uncharacterized protein</fullName>
    </submittedName>
</protein>
<accession>A0ABU2BBM9</accession>
<organism evidence="1 2">
    <name type="scientific">Corynebacterium felinum</name>
    <dbReference type="NCBI Taxonomy" id="131318"/>
    <lineage>
        <taxon>Bacteria</taxon>
        <taxon>Bacillati</taxon>
        <taxon>Actinomycetota</taxon>
        <taxon>Actinomycetes</taxon>
        <taxon>Mycobacteriales</taxon>
        <taxon>Corynebacteriaceae</taxon>
        <taxon>Corynebacterium</taxon>
    </lineage>
</organism>
<dbReference type="EMBL" id="JAVDYF010000001">
    <property type="protein sequence ID" value="MDR7356034.1"/>
    <property type="molecule type" value="Genomic_DNA"/>
</dbReference>
<name>A0ABU2BBM9_9CORY</name>